<name>A0A4U7JCP0_9FIRM</name>
<dbReference type="OrthoDB" id="1816313at2"/>
<organism evidence="1 2">
    <name type="scientific">Ruminiclostridium herbifermentans</name>
    <dbReference type="NCBI Taxonomy" id="2488810"/>
    <lineage>
        <taxon>Bacteria</taxon>
        <taxon>Bacillati</taxon>
        <taxon>Bacillota</taxon>
        <taxon>Clostridia</taxon>
        <taxon>Eubacteriales</taxon>
        <taxon>Oscillospiraceae</taxon>
        <taxon>Ruminiclostridium</taxon>
    </lineage>
</organism>
<protein>
    <submittedName>
        <fullName evidence="1">Uncharacterized protein</fullName>
    </submittedName>
</protein>
<sequence length="319" mass="37974">MAYSFKVYISDGKEYFEYGDGQKTIKKSFAFSQSLMDILYLDIWSHSELFNRMGENLYSLYPDKDPKLVEEIKDDLNTLSKVHVYFEFLRLEWLDKLEQAEKQGFKDVLDLLPRKKLTHLPMNLSTMQRELMALWNHVLDILSPDEPIQKKMVDYYSPKKYRKPVNPGVFEFQPLRISFEAVDSMTFTEVLYPKSIYDIIDFFVRECIKREVRFRVCKHCNQFFALTGHINTEYCDRPFDSAGHTCKEMGALRLWEKKKADTPALKAYSKAYKKRFAWIKYGKIPKEAFYEWAEKAREKRELCLKGGMTLEEFRAWLDD</sequence>
<dbReference type="Proteomes" id="UP000306409">
    <property type="component" value="Chromosome"/>
</dbReference>
<reference evidence="1 2" key="1">
    <citation type="submission" date="2020-09" db="EMBL/GenBank/DDBJ databases">
        <title>Characterization and genome sequencing of Ruminiclostridium sp. nov. MA18.</title>
        <authorList>
            <person name="Rettenmaier R."/>
            <person name="Kowollik M.-L."/>
            <person name="Liebl W."/>
            <person name="Zverlov V."/>
        </authorList>
    </citation>
    <scope>NUCLEOTIDE SEQUENCE [LARGE SCALE GENOMIC DNA]</scope>
    <source>
        <strain evidence="1 2">MA18</strain>
    </source>
</reference>
<dbReference type="AlphaFoldDB" id="A0A4U7JCP0"/>
<dbReference type="InterPro" id="IPR045722">
    <property type="entry name" value="DUF6076"/>
</dbReference>
<dbReference type="EMBL" id="CP061336">
    <property type="protein sequence ID" value="QNU65615.1"/>
    <property type="molecule type" value="Genomic_DNA"/>
</dbReference>
<dbReference type="Pfam" id="PF19553">
    <property type="entry name" value="DUF6076"/>
    <property type="match status" value="1"/>
</dbReference>
<proteinExistence type="predicted"/>
<dbReference type="KEGG" id="rher:EHE19_011835"/>
<dbReference type="RefSeq" id="WP_137698535.1">
    <property type="nucleotide sequence ID" value="NZ_CP061336.1"/>
</dbReference>
<evidence type="ECO:0000313" key="2">
    <source>
        <dbReference type="Proteomes" id="UP000306409"/>
    </source>
</evidence>
<evidence type="ECO:0000313" key="1">
    <source>
        <dbReference type="EMBL" id="QNU65615.1"/>
    </source>
</evidence>
<keyword evidence="2" id="KW-1185">Reference proteome</keyword>
<accession>A0A4U7JCP0</accession>
<gene>
    <name evidence="1" type="ORF">EHE19_011835</name>
</gene>